<keyword evidence="2" id="KW-0378">Hydrolase</keyword>
<evidence type="ECO:0000256" key="3">
    <source>
        <dbReference type="ARBA" id="ARBA00023004"/>
    </source>
</evidence>
<comment type="similarity">
    <text evidence="4">Belongs to the cyclic nucleotide phosphodiesterase class-III family.</text>
</comment>
<keyword evidence="1" id="KW-0479">Metal-binding</keyword>
<dbReference type="Gene3D" id="3.60.21.10">
    <property type="match status" value="1"/>
</dbReference>
<keyword evidence="3" id="KW-0408">Iron</keyword>
<dbReference type="PANTHER" id="PTHR42988:SF2">
    <property type="entry name" value="CYCLIC NUCLEOTIDE PHOSPHODIESTERASE CBUA0032-RELATED"/>
    <property type="match status" value="1"/>
</dbReference>
<reference evidence="6 7" key="1">
    <citation type="submission" date="2023-04" db="EMBL/GenBank/DDBJ databases">
        <title>A long-awaited taxogenomic arrangement of the family Halomonadaceae.</title>
        <authorList>
            <person name="De La Haba R."/>
            <person name="Chuvochina M."/>
            <person name="Wittouck S."/>
            <person name="Arahal D.R."/>
            <person name="Sanchez-Porro C."/>
            <person name="Hugenholtz P."/>
            <person name="Ventosa A."/>
        </authorList>
    </citation>
    <scope>NUCLEOTIDE SEQUENCE [LARGE SCALE GENOMIC DNA]</scope>
    <source>
        <strain evidence="6 7">DSM 26770</strain>
    </source>
</reference>
<gene>
    <name evidence="6" type="ORF">QC821_20025</name>
</gene>
<feature type="domain" description="Calcineurin-like phosphoesterase" evidence="5">
    <location>
        <begin position="2"/>
        <end position="246"/>
    </location>
</feature>
<name>A0ABU1HJB0_9GAMM</name>
<organism evidence="6 7">
    <name type="scientific">Franzmannia qiaohouensis</name>
    <dbReference type="NCBI Taxonomy" id="1329370"/>
    <lineage>
        <taxon>Bacteria</taxon>
        <taxon>Pseudomonadati</taxon>
        <taxon>Pseudomonadota</taxon>
        <taxon>Gammaproteobacteria</taxon>
        <taxon>Oceanospirillales</taxon>
        <taxon>Halomonadaceae</taxon>
        <taxon>Franzmannia</taxon>
    </lineage>
</organism>
<evidence type="ECO:0000259" key="5">
    <source>
        <dbReference type="Pfam" id="PF00149"/>
    </source>
</evidence>
<evidence type="ECO:0000313" key="6">
    <source>
        <dbReference type="EMBL" id="MDR5907565.1"/>
    </source>
</evidence>
<evidence type="ECO:0000256" key="2">
    <source>
        <dbReference type="ARBA" id="ARBA00022801"/>
    </source>
</evidence>
<keyword evidence="7" id="KW-1185">Reference proteome</keyword>
<dbReference type="SUPFAM" id="SSF56300">
    <property type="entry name" value="Metallo-dependent phosphatases"/>
    <property type="match status" value="1"/>
</dbReference>
<dbReference type="Pfam" id="PF00149">
    <property type="entry name" value="Metallophos"/>
    <property type="match status" value="1"/>
</dbReference>
<protein>
    <submittedName>
        <fullName evidence="6">Metallophosphoesterase</fullName>
    </submittedName>
</protein>
<accession>A0ABU1HJB0</accession>
<evidence type="ECO:0000256" key="1">
    <source>
        <dbReference type="ARBA" id="ARBA00022723"/>
    </source>
</evidence>
<proteinExistence type="inferred from homology"/>
<dbReference type="InterPro" id="IPR004843">
    <property type="entry name" value="Calcineurin-like_PHP"/>
</dbReference>
<dbReference type="InterPro" id="IPR029052">
    <property type="entry name" value="Metallo-depent_PP-like"/>
</dbReference>
<evidence type="ECO:0000256" key="4">
    <source>
        <dbReference type="ARBA" id="ARBA00025742"/>
    </source>
</evidence>
<evidence type="ECO:0000313" key="7">
    <source>
        <dbReference type="Proteomes" id="UP001251374"/>
    </source>
</evidence>
<comment type="caution">
    <text evidence="6">The sequence shown here is derived from an EMBL/GenBank/DDBJ whole genome shotgun (WGS) entry which is preliminary data.</text>
</comment>
<sequence>MLRIAIATDLHYVASGTSAVPQVCLDGTNNDPMEALLRLLRQDERGADLLICPGDITDRACAVAFRYGWNMLLRLKALLNAEHLIAATGNHEVSSRVGDEHRTPGNAELAIDTLDHLLDVSNYPAIFDNDDKRWVYWGRGYETVYGSNWVVVTINSCHYHNSTMPNEYERGRIGDVTLKELMAHIGKISSNKSYEYKVIVLHHPPVAHEEIGVELGKTPMFNGDGLIQAIEEVNSDWLIIHGHKHHHRLKKCSGSDYAPVLLGAGSFGALITGGLSNRTKNQFYILELQTKEDEVGEHRLRGRIETLYWDGTEWSKCVRTKDGIPDGCGFQQGSNISMASLAHTVKTIILNSKQPFLRWEEVSEESETLNYLSPSEVPLLLNKLDLVGVEVNMGNGDFFPAELWVVNDG</sequence>
<dbReference type="EMBL" id="JARWAM010000021">
    <property type="protein sequence ID" value="MDR5907565.1"/>
    <property type="molecule type" value="Genomic_DNA"/>
</dbReference>
<dbReference type="Proteomes" id="UP001251374">
    <property type="component" value="Unassembled WGS sequence"/>
</dbReference>
<dbReference type="PANTHER" id="PTHR42988">
    <property type="entry name" value="PHOSPHOHYDROLASE"/>
    <property type="match status" value="1"/>
</dbReference>
<dbReference type="InterPro" id="IPR050884">
    <property type="entry name" value="CNP_phosphodiesterase-III"/>
</dbReference>
<dbReference type="RefSeq" id="WP_309725020.1">
    <property type="nucleotide sequence ID" value="NZ_JARWAM010000021.1"/>
</dbReference>